<feature type="compositionally biased region" description="Basic and acidic residues" evidence="1">
    <location>
        <begin position="76"/>
        <end position="85"/>
    </location>
</feature>
<name>A0A8X6N8T7_NEPPI</name>
<evidence type="ECO:0000313" key="3">
    <source>
        <dbReference type="Proteomes" id="UP000887013"/>
    </source>
</evidence>
<keyword evidence="3" id="KW-1185">Reference proteome</keyword>
<evidence type="ECO:0000313" key="2">
    <source>
        <dbReference type="EMBL" id="GFT01410.1"/>
    </source>
</evidence>
<dbReference type="EMBL" id="BMAW01055543">
    <property type="protein sequence ID" value="GFT01410.1"/>
    <property type="molecule type" value="Genomic_DNA"/>
</dbReference>
<accession>A0A8X6N8T7</accession>
<dbReference type="OrthoDB" id="10477156at2759"/>
<feature type="compositionally biased region" description="Polar residues" evidence="1">
    <location>
        <begin position="15"/>
        <end position="24"/>
    </location>
</feature>
<feature type="region of interest" description="Disordered" evidence="1">
    <location>
        <begin position="1"/>
        <end position="99"/>
    </location>
</feature>
<comment type="caution">
    <text evidence="2">The sequence shown here is derived from an EMBL/GenBank/DDBJ whole genome shotgun (WGS) entry which is preliminary data.</text>
</comment>
<organism evidence="2 3">
    <name type="scientific">Nephila pilipes</name>
    <name type="common">Giant wood spider</name>
    <name type="synonym">Nephila maculata</name>
    <dbReference type="NCBI Taxonomy" id="299642"/>
    <lineage>
        <taxon>Eukaryota</taxon>
        <taxon>Metazoa</taxon>
        <taxon>Ecdysozoa</taxon>
        <taxon>Arthropoda</taxon>
        <taxon>Chelicerata</taxon>
        <taxon>Arachnida</taxon>
        <taxon>Araneae</taxon>
        <taxon>Araneomorphae</taxon>
        <taxon>Entelegynae</taxon>
        <taxon>Araneoidea</taxon>
        <taxon>Nephilidae</taxon>
        <taxon>Nephila</taxon>
    </lineage>
</organism>
<feature type="compositionally biased region" description="Polar residues" evidence="1">
    <location>
        <begin position="65"/>
        <end position="75"/>
    </location>
</feature>
<proteinExistence type="predicted"/>
<evidence type="ECO:0000256" key="1">
    <source>
        <dbReference type="SAM" id="MobiDB-lite"/>
    </source>
</evidence>
<dbReference type="AlphaFoldDB" id="A0A8X6N8T7"/>
<reference evidence="2" key="1">
    <citation type="submission" date="2020-08" db="EMBL/GenBank/DDBJ databases">
        <title>Multicomponent nature underlies the extraordinary mechanical properties of spider dragline silk.</title>
        <authorList>
            <person name="Kono N."/>
            <person name="Nakamura H."/>
            <person name="Mori M."/>
            <person name="Yoshida Y."/>
            <person name="Ohtoshi R."/>
            <person name="Malay A.D."/>
            <person name="Moran D.A.P."/>
            <person name="Tomita M."/>
            <person name="Numata K."/>
            <person name="Arakawa K."/>
        </authorList>
    </citation>
    <scope>NUCLEOTIDE SEQUENCE</scope>
</reference>
<protein>
    <submittedName>
        <fullName evidence="2">Uncharacterized protein</fullName>
    </submittedName>
</protein>
<feature type="compositionally biased region" description="Basic and acidic residues" evidence="1">
    <location>
        <begin position="1"/>
        <end position="12"/>
    </location>
</feature>
<gene>
    <name evidence="2" type="ORF">NPIL_32831</name>
</gene>
<dbReference type="Proteomes" id="UP000887013">
    <property type="component" value="Unassembled WGS sequence"/>
</dbReference>
<sequence length="99" mass="11413">MAEMMLRMREYKSPTPYNLPSIQLVSKSHKKKKAKAEESVSSGRFGKLRMGAKTGDQVQEKRSVSQRTSSQSFRDVTQEPFRDWNRAPPGVQRGRLERN</sequence>